<dbReference type="Pfam" id="PF14634">
    <property type="entry name" value="zf-RING_5"/>
    <property type="match status" value="1"/>
</dbReference>
<evidence type="ECO:0000256" key="4">
    <source>
        <dbReference type="ARBA" id="ARBA00022806"/>
    </source>
</evidence>
<keyword evidence="6" id="KW-0863">Zinc-finger</keyword>
<proteinExistence type="inferred from homology"/>
<dbReference type="Pfam" id="PF00176">
    <property type="entry name" value="SNF2-rel_dom"/>
    <property type="match status" value="1"/>
</dbReference>
<dbReference type="InterPro" id="IPR049730">
    <property type="entry name" value="SNF2/RAD54-like_C"/>
</dbReference>
<feature type="compositionally biased region" description="Low complexity" evidence="7">
    <location>
        <begin position="65"/>
        <end position="77"/>
    </location>
</feature>
<evidence type="ECO:0000256" key="6">
    <source>
        <dbReference type="PROSITE-ProRule" id="PRU00175"/>
    </source>
</evidence>
<dbReference type="InterPro" id="IPR001841">
    <property type="entry name" value="Znf_RING"/>
</dbReference>
<gene>
    <name evidence="10" type="ORF">BCR44DRAFT_1484339</name>
</gene>
<feature type="domain" description="RING-type" evidence="8">
    <location>
        <begin position="1251"/>
        <end position="1293"/>
    </location>
</feature>
<keyword evidence="5" id="KW-0067">ATP-binding</keyword>
<feature type="region of interest" description="Disordered" evidence="7">
    <location>
        <begin position="1"/>
        <end position="223"/>
    </location>
</feature>
<protein>
    <recommendedName>
        <fullName evidence="12">SNF2 family N-terminal domain-domain-containing protein</fullName>
    </recommendedName>
</protein>
<dbReference type="InterPro" id="IPR050628">
    <property type="entry name" value="SNF2_RAD54_helicase_TF"/>
</dbReference>
<evidence type="ECO:0000256" key="3">
    <source>
        <dbReference type="ARBA" id="ARBA00022801"/>
    </source>
</evidence>
<feature type="domain" description="Helicase C-terminal" evidence="9">
    <location>
        <begin position="1348"/>
        <end position="1500"/>
    </location>
</feature>
<evidence type="ECO:0000259" key="9">
    <source>
        <dbReference type="PROSITE" id="PS51194"/>
    </source>
</evidence>
<feature type="region of interest" description="Disordered" evidence="7">
    <location>
        <begin position="254"/>
        <end position="295"/>
    </location>
</feature>
<keyword evidence="2" id="KW-0547">Nucleotide-binding</keyword>
<accession>A0A1Y2HR67</accession>
<evidence type="ECO:0000256" key="7">
    <source>
        <dbReference type="SAM" id="MobiDB-lite"/>
    </source>
</evidence>
<reference evidence="10 11" key="1">
    <citation type="submission" date="2016-07" db="EMBL/GenBank/DDBJ databases">
        <title>Pervasive Adenine N6-methylation of Active Genes in Fungi.</title>
        <authorList>
            <consortium name="DOE Joint Genome Institute"/>
            <person name="Mondo S.J."/>
            <person name="Dannebaum R.O."/>
            <person name="Kuo R.C."/>
            <person name="Labutti K."/>
            <person name="Haridas S."/>
            <person name="Kuo A."/>
            <person name="Salamov A."/>
            <person name="Ahrendt S.R."/>
            <person name="Lipzen A."/>
            <person name="Sullivan W."/>
            <person name="Andreopoulos W.B."/>
            <person name="Clum A."/>
            <person name="Lindquist E."/>
            <person name="Daum C."/>
            <person name="Ramamoorthy G.K."/>
            <person name="Gryganskyi A."/>
            <person name="Culley D."/>
            <person name="Magnuson J.K."/>
            <person name="James T.Y."/>
            <person name="O'Malley M.A."/>
            <person name="Stajich J.E."/>
            <person name="Spatafora J.W."/>
            <person name="Visel A."/>
            <person name="Grigoriev I.V."/>
        </authorList>
    </citation>
    <scope>NUCLEOTIDE SEQUENCE [LARGE SCALE GENOMIC DNA]</scope>
    <source>
        <strain evidence="10 11">PL171</strain>
    </source>
</reference>
<keyword evidence="3" id="KW-0378">Hydrolase</keyword>
<dbReference type="PANTHER" id="PTHR45626">
    <property type="entry name" value="TRANSCRIPTION TERMINATION FACTOR 2-RELATED"/>
    <property type="match status" value="1"/>
</dbReference>
<feature type="region of interest" description="Disordered" evidence="7">
    <location>
        <begin position="1306"/>
        <end position="1335"/>
    </location>
</feature>
<comment type="similarity">
    <text evidence="1">Belongs to the SNF2/RAD54 helicase family.</text>
</comment>
<dbReference type="PROSITE" id="PS51194">
    <property type="entry name" value="HELICASE_CTER"/>
    <property type="match status" value="1"/>
</dbReference>
<keyword evidence="6" id="KW-0862">Zinc</keyword>
<dbReference type="Proteomes" id="UP000193411">
    <property type="component" value="Unassembled WGS sequence"/>
</dbReference>
<feature type="compositionally biased region" description="Acidic residues" evidence="7">
    <location>
        <begin position="101"/>
        <end position="112"/>
    </location>
</feature>
<dbReference type="SUPFAM" id="SSF57850">
    <property type="entry name" value="RING/U-box"/>
    <property type="match status" value="1"/>
</dbReference>
<organism evidence="10 11">
    <name type="scientific">Catenaria anguillulae PL171</name>
    <dbReference type="NCBI Taxonomy" id="765915"/>
    <lineage>
        <taxon>Eukaryota</taxon>
        <taxon>Fungi</taxon>
        <taxon>Fungi incertae sedis</taxon>
        <taxon>Blastocladiomycota</taxon>
        <taxon>Blastocladiomycetes</taxon>
        <taxon>Blastocladiales</taxon>
        <taxon>Catenariaceae</taxon>
        <taxon>Catenaria</taxon>
    </lineage>
</organism>
<evidence type="ECO:0000256" key="5">
    <source>
        <dbReference type="ARBA" id="ARBA00022840"/>
    </source>
</evidence>
<feature type="compositionally biased region" description="Basic residues" evidence="7">
    <location>
        <begin position="118"/>
        <end position="137"/>
    </location>
</feature>
<name>A0A1Y2HR67_9FUNG</name>
<dbReference type="OrthoDB" id="6270329at2759"/>
<evidence type="ECO:0000259" key="8">
    <source>
        <dbReference type="PROSITE" id="PS50089"/>
    </source>
</evidence>
<dbReference type="GO" id="GO:0005524">
    <property type="term" value="F:ATP binding"/>
    <property type="evidence" value="ECO:0007669"/>
    <property type="project" value="UniProtKB-KW"/>
</dbReference>
<dbReference type="GO" id="GO:0008270">
    <property type="term" value="F:zinc ion binding"/>
    <property type="evidence" value="ECO:0007669"/>
    <property type="project" value="UniProtKB-KW"/>
</dbReference>
<sequence>MPPKRTLTRRGPAASAAAAAAAAATDPPTGTDDPVLTSPGSSAPASRDPSPPPAADTAPRRSTRARTTTATAAASSSSRKRNAPEPSSSDSDNDAAASDAQDNDDAQDDDAEYEKKPPKTKRARTAAKPAAKGKGKAKAGTAAATKGKGKAKGKKKDADDDDFAAEDEQTGDDWSEGDDDDGEDASFTRMAIDEMPTEDARDARGQQQSPQNQHQAGSGDAANASVTDFRTRIAAMEKTASAWWIKYPNYPRLHLPDQDGQQEAGDDQTEESSGLGIDSDDDEDEEGGDNQPDLFIGASKYHHLTRFPVPADGLNDEGVWTRDDLPILAEMTCHWEPVLLVHRPVRIRDDPERPESYRTDYDQYEVKAFRLPEVKQHTPWTKQLMNKHGKKPAFLNAVRADPYYTADEIGRRWFLSSYQSEKCNLWRVTDSTLAAAQEMVAADPQFNPETDSLADIVTIPSDGSHAISSELDERMLPYLRIVLRPVKGAKYTAFEAAQPTTAAGTNFNYNRETRFRHWEYQWCVYLRTAKANADLRKRTPGVTQTIRRILDMFQPGYGPMWQRVMSVEAELRKLRRHQAEEGGAATNGNGDDGEEDAMDVDAPAAAGSASSGSARNGATTSATTTDTEPDATTAAGAQDEDAAASAFDFDHIDELRIPEIHEQPLDHALQETPRGMKVTLHEYQRRILTWLKSYESDRDAQIVPIPDGGDELQYIRLGKRGMLYRPARCEMAESPDAWTRELPPLPRIACHGAIEASKVGSGKTITALSLIQAAPFRSVNELHVDPMDVGKFLPSRATLIVVRSDLTSQWMAEAAKAMPPGFKIKLLTTIHDYRDLSWNDVLTSDAVLVSTAFLQNANYRTRVAELVGEDKYSAQDVRGASTVSSFSQSMAEHVQDLLHMGRKRFGKRKGSVILERVFWHRIVVDELHEFVAPEELTRSEAYWRRYRNRRQDNTVNLSPAVKKLAADIRNFLYASRTRFILGLTGSPVLDTPEATERLLRLLQVRNIPPKVNLKVCMHSLLSRATRRANPDLQLPPVKYQTVWLHLTPTELGLAAAAMRRDRGTRLMALQHHQLLEEFQNLGHGGARMREDEVLTAAEISQRLQSVRQKQMENMTRRLQELGGLLETQKQSMGEKVQEWPATRRWVLGMGLKPEDLPQAVAAMGDSQVMGFSQTQGHGGGGGGGNAAARANQALLAVPEAERVLIRQRVAAFLDTRQLILRTTEELREISAQFNFMEAVLDTVKRQDLEPCPICFEDIEPGQELYLTHCGHTFCVPCGTQLKSSWQPRCAICRSAIENFTRMKIQSEDPTAAGEAEEDTDKANGSDDDDDGSDKSIDYSVYGTKVEALVKYTLRAVRKDKSAKLIMFVQFRRLATIISRAFTELGIVNVSLAGGNVLSKRKAVTAFKHDPNVRVIFLSYESSVSGLHLTEANYVCIVHPFLAEDEATSRAFELQGIARAVRAGQTREVTVVRFASRGTIEEDLTAARTMTEDEQVVEERD</sequence>
<dbReference type="SUPFAM" id="SSF52540">
    <property type="entry name" value="P-loop containing nucleoside triphosphate hydrolases"/>
    <property type="match status" value="2"/>
</dbReference>
<dbReference type="Gene3D" id="3.30.40.10">
    <property type="entry name" value="Zinc/RING finger domain, C3HC4 (zinc finger)"/>
    <property type="match status" value="1"/>
</dbReference>
<feature type="compositionally biased region" description="Polar residues" evidence="7">
    <location>
        <begin position="205"/>
        <end position="216"/>
    </location>
</feature>
<feature type="compositionally biased region" description="Acidic residues" evidence="7">
    <location>
        <begin position="278"/>
        <end position="288"/>
    </location>
</feature>
<feature type="compositionally biased region" description="Low complexity" evidence="7">
    <location>
        <begin position="600"/>
        <end position="641"/>
    </location>
</feature>
<feature type="compositionally biased region" description="Acidic residues" evidence="7">
    <location>
        <begin position="1314"/>
        <end position="1331"/>
    </location>
</feature>
<dbReference type="GO" id="GO:0004386">
    <property type="term" value="F:helicase activity"/>
    <property type="evidence" value="ECO:0007669"/>
    <property type="project" value="UniProtKB-KW"/>
</dbReference>
<evidence type="ECO:0008006" key="12">
    <source>
        <dbReference type="Google" id="ProtNLM"/>
    </source>
</evidence>
<dbReference type="PROSITE" id="PS50089">
    <property type="entry name" value="ZF_RING_2"/>
    <property type="match status" value="1"/>
</dbReference>
<dbReference type="STRING" id="765915.A0A1Y2HR67"/>
<comment type="caution">
    <text evidence="10">The sequence shown here is derived from an EMBL/GenBank/DDBJ whole genome shotgun (WGS) entry which is preliminary data.</text>
</comment>
<dbReference type="GO" id="GO:0005634">
    <property type="term" value="C:nucleus"/>
    <property type="evidence" value="ECO:0007669"/>
    <property type="project" value="TreeGrafter"/>
</dbReference>
<feature type="compositionally biased region" description="Acidic residues" evidence="7">
    <location>
        <begin position="159"/>
        <end position="184"/>
    </location>
</feature>
<evidence type="ECO:0000256" key="1">
    <source>
        <dbReference type="ARBA" id="ARBA00007025"/>
    </source>
</evidence>
<dbReference type="SMART" id="SM00184">
    <property type="entry name" value="RING"/>
    <property type="match status" value="1"/>
</dbReference>
<dbReference type="CDD" id="cd18793">
    <property type="entry name" value="SF2_C_SNF"/>
    <property type="match status" value="1"/>
</dbReference>
<evidence type="ECO:0000313" key="10">
    <source>
        <dbReference type="EMBL" id="ORZ37087.1"/>
    </source>
</evidence>
<dbReference type="InterPro" id="IPR001650">
    <property type="entry name" value="Helicase_C-like"/>
</dbReference>
<dbReference type="GO" id="GO:0008094">
    <property type="term" value="F:ATP-dependent activity, acting on DNA"/>
    <property type="evidence" value="ECO:0007669"/>
    <property type="project" value="TreeGrafter"/>
</dbReference>
<dbReference type="InterPro" id="IPR013083">
    <property type="entry name" value="Znf_RING/FYVE/PHD"/>
</dbReference>
<dbReference type="EMBL" id="MCFL01000014">
    <property type="protein sequence ID" value="ORZ37087.1"/>
    <property type="molecule type" value="Genomic_DNA"/>
</dbReference>
<dbReference type="GO" id="GO:0006281">
    <property type="term" value="P:DNA repair"/>
    <property type="evidence" value="ECO:0007669"/>
    <property type="project" value="TreeGrafter"/>
</dbReference>
<feature type="region of interest" description="Disordered" evidence="7">
    <location>
        <begin position="578"/>
        <end position="641"/>
    </location>
</feature>
<feature type="compositionally biased region" description="Low complexity" evidence="7">
    <location>
        <begin position="13"/>
        <end position="24"/>
    </location>
</feature>
<feature type="compositionally biased region" description="Low complexity" evidence="7">
    <location>
        <begin position="87"/>
        <end position="100"/>
    </location>
</feature>
<dbReference type="GO" id="GO:0016787">
    <property type="term" value="F:hydrolase activity"/>
    <property type="evidence" value="ECO:0007669"/>
    <property type="project" value="UniProtKB-KW"/>
</dbReference>
<evidence type="ECO:0000256" key="2">
    <source>
        <dbReference type="ARBA" id="ARBA00022741"/>
    </source>
</evidence>
<keyword evidence="4" id="KW-0347">Helicase</keyword>
<keyword evidence="11" id="KW-1185">Reference proteome</keyword>
<dbReference type="InterPro" id="IPR000330">
    <property type="entry name" value="SNF2_N"/>
</dbReference>
<dbReference type="Gene3D" id="3.40.50.300">
    <property type="entry name" value="P-loop containing nucleotide triphosphate hydrolases"/>
    <property type="match status" value="2"/>
</dbReference>
<dbReference type="InterPro" id="IPR027417">
    <property type="entry name" value="P-loop_NTPase"/>
</dbReference>
<evidence type="ECO:0000313" key="11">
    <source>
        <dbReference type="Proteomes" id="UP000193411"/>
    </source>
</evidence>
<keyword evidence="6" id="KW-0479">Metal-binding</keyword>